<keyword evidence="2" id="KW-1185">Reference proteome</keyword>
<protein>
    <submittedName>
        <fullName evidence="1">Uncharacterized protein</fullName>
    </submittedName>
</protein>
<accession>A0ABY6P5I4</accession>
<reference evidence="1" key="1">
    <citation type="submission" date="2022-10" db="EMBL/GenBank/DDBJ databases">
        <title>Rhodococcus sp.75.</title>
        <authorList>
            <person name="Sun M."/>
        </authorList>
    </citation>
    <scope>NUCLEOTIDE SEQUENCE</scope>
    <source>
        <strain evidence="1">75</strain>
        <plasmid evidence="1">unnamed1</plasmid>
    </source>
</reference>
<dbReference type="RefSeq" id="WP_265385021.1">
    <property type="nucleotide sequence ID" value="NZ_CP110616.1"/>
</dbReference>
<evidence type="ECO:0000313" key="2">
    <source>
        <dbReference type="Proteomes" id="UP001164965"/>
    </source>
</evidence>
<sequence>MSGSDIVKNWQPQRATLDYGDMPFQISYNGTTAWAVAPNRPRTEVPTSNGEYTGFANTWNQPAELGAHENAGSIEPVKDLQDLVFNVPLPTIPTIGAVQGVYGLALVSYAAGAPKVTAYAPIGDWQHQVVASSF</sequence>
<proteinExistence type="predicted"/>
<geneLocation type="plasmid" evidence="1 2">
    <name>unnamed1</name>
</geneLocation>
<dbReference type="Proteomes" id="UP001164965">
    <property type="component" value="Plasmid unnamed1"/>
</dbReference>
<keyword evidence="1" id="KW-0614">Plasmid</keyword>
<name>A0ABY6P5I4_9NOCA</name>
<organism evidence="1 2">
    <name type="scientific">Rhodococcus antarcticus</name>
    <dbReference type="NCBI Taxonomy" id="2987751"/>
    <lineage>
        <taxon>Bacteria</taxon>
        <taxon>Bacillati</taxon>
        <taxon>Actinomycetota</taxon>
        <taxon>Actinomycetes</taxon>
        <taxon>Mycobacteriales</taxon>
        <taxon>Nocardiaceae</taxon>
        <taxon>Rhodococcus</taxon>
    </lineage>
</organism>
<evidence type="ECO:0000313" key="1">
    <source>
        <dbReference type="EMBL" id="UZJ26917.1"/>
    </source>
</evidence>
<gene>
    <name evidence="1" type="ORF">RHODO2019_18155</name>
</gene>
<dbReference type="EMBL" id="CP110616">
    <property type="protein sequence ID" value="UZJ26917.1"/>
    <property type="molecule type" value="Genomic_DNA"/>
</dbReference>